<keyword evidence="1" id="KW-0732">Signal</keyword>
<dbReference type="PROSITE" id="PS51257">
    <property type="entry name" value="PROKAR_LIPOPROTEIN"/>
    <property type="match status" value="1"/>
</dbReference>
<reference evidence="2 3" key="1">
    <citation type="submission" date="2023-09" db="EMBL/GenBank/DDBJ databases">
        <title>Genomes of two closely related lineages of the louse Polyplax serrata with different host specificities.</title>
        <authorList>
            <person name="Martinu J."/>
            <person name="Tarabai H."/>
            <person name="Stefka J."/>
            <person name="Hypsa V."/>
        </authorList>
    </citation>
    <scope>NUCLEOTIDE SEQUENCE [LARGE SCALE GENOMIC DNA]</scope>
    <source>
        <strain evidence="2">98ZLc_SE</strain>
    </source>
</reference>
<feature type="signal peptide" evidence="1">
    <location>
        <begin position="1"/>
        <end position="27"/>
    </location>
</feature>
<sequence>MARTRTKHLANIFGVFLVFSCDGPTTRDVNPEMLKRIYPDTGRYVRIYSSRESRLEKGET</sequence>
<evidence type="ECO:0000256" key="1">
    <source>
        <dbReference type="SAM" id="SignalP"/>
    </source>
</evidence>
<gene>
    <name evidence="2" type="ORF">RUM44_007019</name>
</gene>
<accession>A0ABR1AZK1</accession>
<protein>
    <submittedName>
        <fullName evidence="2">Uncharacterized protein</fullName>
    </submittedName>
</protein>
<proteinExistence type="predicted"/>
<dbReference type="EMBL" id="JAWJWF010000005">
    <property type="protein sequence ID" value="KAK6631989.1"/>
    <property type="molecule type" value="Genomic_DNA"/>
</dbReference>
<comment type="caution">
    <text evidence="2">The sequence shown here is derived from an EMBL/GenBank/DDBJ whole genome shotgun (WGS) entry which is preliminary data.</text>
</comment>
<evidence type="ECO:0000313" key="2">
    <source>
        <dbReference type="EMBL" id="KAK6631989.1"/>
    </source>
</evidence>
<organism evidence="2 3">
    <name type="scientific">Polyplax serrata</name>
    <name type="common">Common mouse louse</name>
    <dbReference type="NCBI Taxonomy" id="468196"/>
    <lineage>
        <taxon>Eukaryota</taxon>
        <taxon>Metazoa</taxon>
        <taxon>Ecdysozoa</taxon>
        <taxon>Arthropoda</taxon>
        <taxon>Hexapoda</taxon>
        <taxon>Insecta</taxon>
        <taxon>Pterygota</taxon>
        <taxon>Neoptera</taxon>
        <taxon>Paraneoptera</taxon>
        <taxon>Psocodea</taxon>
        <taxon>Troctomorpha</taxon>
        <taxon>Phthiraptera</taxon>
        <taxon>Anoplura</taxon>
        <taxon>Polyplacidae</taxon>
        <taxon>Polyplax</taxon>
    </lineage>
</organism>
<evidence type="ECO:0000313" key="3">
    <source>
        <dbReference type="Proteomes" id="UP001359485"/>
    </source>
</evidence>
<dbReference type="Proteomes" id="UP001359485">
    <property type="component" value="Unassembled WGS sequence"/>
</dbReference>
<keyword evidence="3" id="KW-1185">Reference proteome</keyword>
<name>A0ABR1AZK1_POLSC</name>
<feature type="chain" id="PRO_5047442320" evidence="1">
    <location>
        <begin position="28"/>
        <end position="60"/>
    </location>
</feature>